<feature type="transmembrane region" description="Helical" evidence="1">
    <location>
        <begin position="7"/>
        <end position="24"/>
    </location>
</feature>
<dbReference type="EMBL" id="MK482088">
    <property type="protein sequence ID" value="QFC18178.1"/>
    <property type="molecule type" value="Genomic_DNA"/>
</dbReference>
<keyword evidence="1" id="KW-1133">Transmembrane helix</keyword>
<feature type="transmembrane region" description="Helical" evidence="1">
    <location>
        <begin position="340"/>
        <end position="360"/>
    </location>
</feature>
<dbReference type="AlphaFoldDB" id="A0A5P4S7H9"/>
<keyword evidence="1" id="KW-0472">Membrane</keyword>
<evidence type="ECO:0000256" key="1">
    <source>
        <dbReference type="SAM" id="Phobius"/>
    </source>
</evidence>
<organism evidence="2">
    <name type="scientific">Vibrio parahaemolyticus</name>
    <dbReference type="NCBI Taxonomy" id="670"/>
    <lineage>
        <taxon>Bacteria</taxon>
        <taxon>Pseudomonadati</taxon>
        <taxon>Pseudomonadota</taxon>
        <taxon>Gammaproteobacteria</taxon>
        <taxon>Vibrionales</taxon>
        <taxon>Vibrionaceae</taxon>
        <taxon>Vibrio</taxon>
    </lineage>
</organism>
<feature type="transmembrane region" description="Helical" evidence="1">
    <location>
        <begin position="181"/>
        <end position="197"/>
    </location>
</feature>
<gene>
    <name evidence="2" type="primary">wzy</name>
</gene>
<proteinExistence type="predicted"/>
<feature type="transmembrane region" description="Helical" evidence="1">
    <location>
        <begin position="56"/>
        <end position="80"/>
    </location>
</feature>
<feature type="transmembrane region" description="Helical" evidence="1">
    <location>
        <begin position="158"/>
        <end position="174"/>
    </location>
</feature>
<protein>
    <submittedName>
        <fullName evidence="2">Polysaccharide polymerase</fullName>
    </submittedName>
</protein>
<dbReference type="Pfam" id="PF14296">
    <property type="entry name" value="O-ag_pol_Wzy"/>
    <property type="match status" value="1"/>
</dbReference>
<feature type="transmembrane region" description="Helical" evidence="1">
    <location>
        <begin position="225"/>
        <end position="242"/>
    </location>
</feature>
<dbReference type="InterPro" id="IPR029468">
    <property type="entry name" value="O-ag_pol_Wzy"/>
</dbReference>
<feature type="transmembrane region" description="Helical" evidence="1">
    <location>
        <begin position="369"/>
        <end position="385"/>
    </location>
</feature>
<evidence type="ECO:0000313" key="2">
    <source>
        <dbReference type="EMBL" id="QFC18178.1"/>
    </source>
</evidence>
<name>A0A5P4S7H9_VIBPH</name>
<feature type="transmembrane region" description="Helical" evidence="1">
    <location>
        <begin position="125"/>
        <end position="146"/>
    </location>
</feature>
<feature type="transmembrane region" description="Helical" evidence="1">
    <location>
        <begin position="86"/>
        <end position="104"/>
    </location>
</feature>
<reference evidence="2" key="1">
    <citation type="journal article" date="2019" name="Int. J. Food Microbiol.">
        <title>Developing a novel molecular serotyping system based on capsular polysaccharide synthesis gene clusters of Vibrio parahaemolyticus.</title>
        <authorList>
            <person name="Pang Y."/>
            <person name="Guo X."/>
            <person name="Tian X."/>
            <person name="Liu F."/>
            <person name="Wang L."/>
            <person name="Wu J."/>
            <person name="Zhang S."/>
            <person name="Li S."/>
            <person name="Liu B."/>
        </authorList>
    </citation>
    <scope>NUCLEOTIDE SEQUENCE</scope>
    <source>
        <strain evidence="2">G3565</strain>
    </source>
</reference>
<keyword evidence="1" id="KW-0812">Transmembrane</keyword>
<feature type="transmembrane region" description="Helical" evidence="1">
    <location>
        <begin position="391"/>
        <end position="409"/>
    </location>
</feature>
<accession>A0A5P4S7H9</accession>
<sequence>MYLHKILLNIFLLMVLILTSLLLIDFPEGGLFLILTSFISIKLIFDANFKVSNPRVWFVFAINMYHLSICVLDYIGFRYVENVNEIIIINFICVFSFWCVSMFYKNDSLISLNSQIKFSDQFIKTMLIMLFILSLMIPISFLLSGAKIKADFDNKFEFLFPILNFAFAIYIIRYKPKIKSKIMLFMVLYTLVISLLLGERNVLLSTLIMLLFYASMMKSISNKKIIAYSLSIFLLIPVLGMFKNVFTTSVQLDDDSSMFISLLNGEFRSAGYNLNVVLNDDSELLYGKTITGDVLRSFVPGFIYKFENAILWYNKKYHANILSQGRGYGFSLAAEGYVNFGYAGIFIWFIFVSSLILYIYDKSLYDEKWLVVYFLIVPTFIYSLRGDLSTILSPTLKQIILPFIIYYITDRFLVNATK</sequence>